<comment type="caution">
    <text evidence="1">The sequence shown here is derived from an EMBL/GenBank/DDBJ whole genome shotgun (WGS) entry which is preliminary data.</text>
</comment>
<protein>
    <submittedName>
        <fullName evidence="1">Uncharacterized protein</fullName>
    </submittedName>
</protein>
<name>A0A941DPZ8_9BURK</name>
<dbReference type="Proteomes" id="UP000680067">
    <property type="component" value="Unassembled WGS sequence"/>
</dbReference>
<reference evidence="1" key="1">
    <citation type="submission" date="2021-04" db="EMBL/GenBank/DDBJ databases">
        <title>novel species isolated from subtropical streams in China.</title>
        <authorList>
            <person name="Lu H."/>
        </authorList>
    </citation>
    <scope>NUCLEOTIDE SEQUENCE</scope>
    <source>
        <strain evidence="1">LFS511W</strain>
    </source>
</reference>
<evidence type="ECO:0000313" key="2">
    <source>
        <dbReference type="Proteomes" id="UP000680067"/>
    </source>
</evidence>
<sequence>MSPVTKPRRFVIADLKWLISDPTNQPSAGLTAFRQALGRDDLFSVYVKFSRSAGCSGAWNKAKIYALAEEMEGRLPPSGEILMITAGSTIVAEARITSDGAEIV</sequence>
<organism evidence="1 2">
    <name type="scientific">Undibacterium luofuense</name>
    <dbReference type="NCBI Taxonomy" id="2828733"/>
    <lineage>
        <taxon>Bacteria</taxon>
        <taxon>Pseudomonadati</taxon>
        <taxon>Pseudomonadota</taxon>
        <taxon>Betaproteobacteria</taxon>
        <taxon>Burkholderiales</taxon>
        <taxon>Oxalobacteraceae</taxon>
        <taxon>Undibacterium</taxon>
    </lineage>
</organism>
<dbReference type="RefSeq" id="WP_212689321.1">
    <property type="nucleotide sequence ID" value="NZ_JAGSPN010000018.1"/>
</dbReference>
<proteinExistence type="predicted"/>
<evidence type="ECO:0000313" key="1">
    <source>
        <dbReference type="EMBL" id="MBR7784049.1"/>
    </source>
</evidence>
<gene>
    <name evidence="1" type="ORF">KDM89_18030</name>
</gene>
<dbReference type="AlphaFoldDB" id="A0A941DPZ8"/>
<accession>A0A941DPZ8</accession>
<dbReference type="EMBL" id="JAGSPN010000018">
    <property type="protein sequence ID" value="MBR7784049.1"/>
    <property type="molecule type" value="Genomic_DNA"/>
</dbReference>
<keyword evidence="2" id="KW-1185">Reference proteome</keyword>